<evidence type="ECO:0000313" key="1">
    <source>
        <dbReference type="EMBL" id="KAH7362452.1"/>
    </source>
</evidence>
<accession>A0A8K0TFG2</accession>
<name>A0A8K0TFG2_9PEZI</name>
<dbReference type="Proteomes" id="UP000813385">
    <property type="component" value="Unassembled WGS sequence"/>
</dbReference>
<protein>
    <submittedName>
        <fullName evidence="1">Uncharacterized protein</fullName>
    </submittedName>
</protein>
<proteinExistence type="predicted"/>
<sequence>MDSGSPRPVPAAMGSSMLLLQHCTGVSVAFSTTVQRHAPLHFYFTTDNLEHVTCEYLGVARYLVWMRVAGVGQERGRNGQRPSLPRVGDGEDVVTRQPDLVSQDAPARGPRSLLYIWAPAASLAHTQTHSLSFPFNHCLQARRPRPSRVLGGGFSQRIDAVHNVPSIDEAAARVEMAIYEFKNSYDEVSTV</sequence>
<organism evidence="1 2">
    <name type="scientific">Plectosphaerella cucumerina</name>
    <dbReference type="NCBI Taxonomy" id="40658"/>
    <lineage>
        <taxon>Eukaryota</taxon>
        <taxon>Fungi</taxon>
        <taxon>Dikarya</taxon>
        <taxon>Ascomycota</taxon>
        <taxon>Pezizomycotina</taxon>
        <taxon>Sordariomycetes</taxon>
        <taxon>Hypocreomycetidae</taxon>
        <taxon>Glomerellales</taxon>
        <taxon>Plectosphaerellaceae</taxon>
        <taxon>Plectosphaerella</taxon>
    </lineage>
</organism>
<keyword evidence="2" id="KW-1185">Reference proteome</keyword>
<dbReference type="EMBL" id="JAGPXD010000003">
    <property type="protein sequence ID" value="KAH7362452.1"/>
    <property type="molecule type" value="Genomic_DNA"/>
</dbReference>
<reference evidence="1" key="1">
    <citation type="journal article" date="2021" name="Nat. Commun.">
        <title>Genetic determinants of endophytism in the Arabidopsis root mycobiome.</title>
        <authorList>
            <person name="Mesny F."/>
            <person name="Miyauchi S."/>
            <person name="Thiergart T."/>
            <person name="Pickel B."/>
            <person name="Atanasova L."/>
            <person name="Karlsson M."/>
            <person name="Huettel B."/>
            <person name="Barry K.W."/>
            <person name="Haridas S."/>
            <person name="Chen C."/>
            <person name="Bauer D."/>
            <person name="Andreopoulos W."/>
            <person name="Pangilinan J."/>
            <person name="LaButti K."/>
            <person name="Riley R."/>
            <person name="Lipzen A."/>
            <person name="Clum A."/>
            <person name="Drula E."/>
            <person name="Henrissat B."/>
            <person name="Kohler A."/>
            <person name="Grigoriev I.V."/>
            <person name="Martin F.M."/>
            <person name="Hacquard S."/>
        </authorList>
    </citation>
    <scope>NUCLEOTIDE SEQUENCE</scope>
    <source>
        <strain evidence="1">MPI-CAGE-AT-0016</strain>
    </source>
</reference>
<gene>
    <name evidence="1" type="ORF">B0T11DRAFT_84435</name>
</gene>
<evidence type="ECO:0000313" key="2">
    <source>
        <dbReference type="Proteomes" id="UP000813385"/>
    </source>
</evidence>
<comment type="caution">
    <text evidence="1">The sequence shown here is derived from an EMBL/GenBank/DDBJ whole genome shotgun (WGS) entry which is preliminary data.</text>
</comment>
<dbReference type="AlphaFoldDB" id="A0A8K0TFG2"/>